<keyword evidence="3" id="KW-1185">Reference proteome</keyword>
<sequence length="230" mass="25353">MARKRSKTDDRTKFPTRESTGRQQPHRVPGAVHRTAAPVWKGAPRVGTARPGVCSAVGEKLGVLVADIEHLARRAFEDAPPELTKRLALDLFIHDLSLNELCHHVQLAHPRSITQAFEQLEELEAVMMEEARACHRSGTKAVRAGHLKGSDENDGEQEVELVCTSQTAQSPPSCKPPACCQCCLLLLQFTLTSEKRKATQTCWAVWEMATDRSKGESADPHSHTLCSSFP</sequence>
<dbReference type="AlphaFoldDB" id="A0A444U5T1"/>
<evidence type="ECO:0000256" key="1">
    <source>
        <dbReference type="SAM" id="MobiDB-lite"/>
    </source>
</evidence>
<name>A0A444U5T1_ACIRT</name>
<protein>
    <submittedName>
        <fullName evidence="2">Uncharacterized protein</fullName>
    </submittedName>
</protein>
<comment type="caution">
    <text evidence="2">The sequence shown here is derived from an EMBL/GenBank/DDBJ whole genome shotgun (WGS) entry which is preliminary data.</text>
</comment>
<accession>A0A444U5T1</accession>
<organism evidence="2 3">
    <name type="scientific">Acipenser ruthenus</name>
    <name type="common">Sterlet sturgeon</name>
    <dbReference type="NCBI Taxonomy" id="7906"/>
    <lineage>
        <taxon>Eukaryota</taxon>
        <taxon>Metazoa</taxon>
        <taxon>Chordata</taxon>
        <taxon>Craniata</taxon>
        <taxon>Vertebrata</taxon>
        <taxon>Euteleostomi</taxon>
        <taxon>Actinopterygii</taxon>
        <taxon>Chondrostei</taxon>
        <taxon>Acipenseriformes</taxon>
        <taxon>Acipenseridae</taxon>
        <taxon>Acipenser</taxon>
    </lineage>
</organism>
<feature type="compositionally biased region" description="Basic and acidic residues" evidence="1">
    <location>
        <begin position="7"/>
        <end position="20"/>
    </location>
</feature>
<dbReference type="EMBL" id="SCEB01215261">
    <property type="protein sequence ID" value="RXM30501.1"/>
    <property type="molecule type" value="Genomic_DNA"/>
</dbReference>
<reference evidence="2 3" key="1">
    <citation type="submission" date="2019-01" db="EMBL/GenBank/DDBJ databases">
        <title>Draft Genome and Complete Hox-Cluster Characterization of the Sterlet Sturgeon (Acipenser ruthenus).</title>
        <authorList>
            <person name="Wei Q."/>
        </authorList>
    </citation>
    <scope>NUCLEOTIDE SEQUENCE [LARGE SCALE GENOMIC DNA]</scope>
    <source>
        <strain evidence="2">WHYD16114868_AA</strain>
        <tissue evidence="2">Blood</tissue>
    </source>
</reference>
<evidence type="ECO:0000313" key="3">
    <source>
        <dbReference type="Proteomes" id="UP000289886"/>
    </source>
</evidence>
<evidence type="ECO:0000313" key="2">
    <source>
        <dbReference type="EMBL" id="RXM30501.1"/>
    </source>
</evidence>
<gene>
    <name evidence="2" type="ORF">EOD39_7843</name>
</gene>
<proteinExistence type="predicted"/>
<feature type="region of interest" description="Disordered" evidence="1">
    <location>
        <begin position="1"/>
        <end position="31"/>
    </location>
</feature>
<dbReference type="Proteomes" id="UP000289886">
    <property type="component" value="Unassembled WGS sequence"/>
</dbReference>